<evidence type="ECO:0000313" key="3">
    <source>
        <dbReference type="EMBL" id="MCG5441624.1"/>
    </source>
</evidence>
<sequence>MHVIALSEVTAAMTALVGGKAAGLGELIRHGEQVPDGFCVTTEAHRLGVVPTAEVVAAYQRLGAGPVAVRSSATAEDLPDASFAGQQDTVLNVTGTAELIAAIEKCWASLHGDRATAYRDARSIDHAAVEMAVVVQRMVTPTVAGVLFTANPLTGRRDEMAVDAAPGLGTTVVDGATAVDHYILDDVTRAEAGCLTSTQLARLRVTGERLQAHFGCPQDVEWAIDADDVLWLLQSRPVTSLFPAPPRSEKPLPRVYLEFGHVQGMLQPVTPMGMSTLRTQIAAMLAALGVRVEIVDIGGRLYGDLTDLARDRSSRKRLVKLLAVDFGPRAQAVMQHVLADPRFAPTSVGARRGGAPGAASLRTAGRAVVGILRALARPEAARARMFEAIEQLRVRSAAPADLRTAADRLRFVQAQDADADDSADAIMWPIVAGMLAAALPTTLLKGVAGPDEIHTVLGGMPHNVTIEMDLALWRLAQGAGEHRQLLLDTPPAELAARHLRGTLPDIGMTTFLDVYGHRGVAEVDLGVPRWAEDPTPVFAAVANYLRVTDPRQGPDQRFQRATSVAESALRELATRARRRRPVRGRIAGFLLRRARSLAGLREAGKFAGLYPLRETRRQLLLIGADLHGSGLLDQPDDIMFLTLDEVHTAVHQGVDLRGTVTARRAVHRRELRRRTVPVALLSDGTDVETVLPATSSGDGTLAGVGASAGRVTGPARVVHDPGTAHVEPGDVLVAATTDPGWTPLFLTAAALVTETGAIMAHGPTVAREYGIPAVICVPDATRTITTGQLVTVDGGAGTVTLH</sequence>
<dbReference type="PANTHER" id="PTHR43615">
    <property type="entry name" value="PHOSPHOENOLPYRUVATE SYNTHASE-RELATED"/>
    <property type="match status" value="1"/>
</dbReference>
<dbReference type="Gene3D" id="3.30.470.20">
    <property type="entry name" value="ATP-grasp fold, B domain"/>
    <property type="match status" value="2"/>
</dbReference>
<dbReference type="PANTHER" id="PTHR43615:SF1">
    <property type="entry name" value="PPDK_N DOMAIN-CONTAINING PROTEIN"/>
    <property type="match status" value="1"/>
</dbReference>
<dbReference type="InterPro" id="IPR002192">
    <property type="entry name" value="PPDK_AMP/ATP-bd"/>
</dbReference>
<dbReference type="InterPro" id="IPR036637">
    <property type="entry name" value="Phosphohistidine_dom_sf"/>
</dbReference>
<dbReference type="InterPro" id="IPR008279">
    <property type="entry name" value="PEP-util_enz_mobile_dom"/>
</dbReference>
<dbReference type="Gene3D" id="3.30.1490.20">
    <property type="entry name" value="ATP-grasp fold, A domain"/>
    <property type="match status" value="2"/>
</dbReference>
<gene>
    <name evidence="3" type="ORF">NIE79_003069</name>
</gene>
<dbReference type="RefSeq" id="WP_238677041.1">
    <property type="nucleotide sequence ID" value="NZ_JAKKFD010000003.1"/>
</dbReference>
<feature type="domain" description="Pyruvate phosphate dikinase AMP/ATP-binding" evidence="2">
    <location>
        <begin position="189"/>
        <end position="240"/>
    </location>
</feature>
<accession>A0ABS9MV99</accession>
<keyword evidence="4" id="KW-1185">Reference proteome</keyword>
<evidence type="ECO:0000259" key="2">
    <source>
        <dbReference type="Pfam" id="PF01326"/>
    </source>
</evidence>
<dbReference type="InterPro" id="IPR051549">
    <property type="entry name" value="PEP_Utilizing_Enz"/>
</dbReference>
<feature type="domain" description="PEP-utilising enzyme mobile" evidence="1">
    <location>
        <begin position="727"/>
        <end position="797"/>
    </location>
</feature>
<keyword evidence="3" id="KW-0670">Pyruvate</keyword>
<dbReference type="SUPFAM" id="SSF56059">
    <property type="entry name" value="Glutathione synthetase ATP-binding domain-like"/>
    <property type="match status" value="1"/>
</dbReference>
<dbReference type="SUPFAM" id="SSF52009">
    <property type="entry name" value="Phosphohistidine domain"/>
    <property type="match status" value="1"/>
</dbReference>
<feature type="domain" description="Pyruvate phosphate dikinase AMP/ATP-binding" evidence="2">
    <location>
        <begin position="53"/>
        <end position="188"/>
    </location>
</feature>
<dbReference type="InterPro" id="IPR013815">
    <property type="entry name" value="ATP_grasp_subdomain_1"/>
</dbReference>
<dbReference type="EMBL" id="JAKKFD010000003">
    <property type="protein sequence ID" value="MCG5441624.1"/>
    <property type="molecule type" value="Genomic_DNA"/>
</dbReference>
<protein>
    <submittedName>
        <fullName evidence="3">Pyruvate, water dikinase</fullName>
    </submittedName>
</protein>
<dbReference type="Gene3D" id="3.50.30.10">
    <property type="entry name" value="Phosphohistidine domain"/>
    <property type="match status" value="1"/>
</dbReference>
<comment type="caution">
    <text evidence="3">The sequence shown here is derived from an EMBL/GenBank/DDBJ whole genome shotgun (WGS) entry which is preliminary data.</text>
</comment>
<name>A0ABS9MV99_9ACTN</name>
<proteinExistence type="predicted"/>
<reference evidence="3 4" key="1">
    <citation type="submission" date="2022-01" db="EMBL/GenBank/DDBJ databases">
        <authorList>
            <person name="Riesco R."/>
            <person name="Trujillo M.E."/>
        </authorList>
    </citation>
    <scope>NUCLEOTIDE SEQUENCE [LARGE SCALE GENOMIC DNA]</scope>
    <source>
        <strain evidence="3 4">NIE79</strain>
    </source>
</reference>
<dbReference type="Pfam" id="PF00391">
    <property type="entry name" value="PEP-utilizers"/>
    <property type="match status" value="1"/>
</dbReference>
<evidence type="ECO:0000259" key="1">
    <source>
        <dbReference type="Pfam" id="PF00391"/>
    </source>
</evidence>
<dbReference type="Pfam" id="PF01326">
    <property type="entry name" value="PPDK_N"/>
    <property type="match status" value="2"/>
</dbReference>
<evidence type="ECO:0000313" key="4">
    <source>
        <dbReference type="Proteomes" id="UP001201629"/>
    </source>
</evidence>
<dbReference type="Proteomes" id="UP001201629">
    <property type="component" value="Unassembled WGS sequence"/>
</dbReference>
<organism evidence="3 4">
    <name type="scientific">Micromonospora trifolii</name>
    <dbReference type="NCBI Taxonomy" id="2911208"/>
    <lineage>
        <taxon>Bacteria</taxon>
        <taxon>Bacillati</taxon>
        <taxon>Actinomycetota</taxon>
        <taxon>Actinomycetes</taxon>
        <taxon>Micromonosporales</taxon>
        <taxon>Micromonosporaceae</taxon>
        <taxon>Micromonospora</taxon>
    </lineage>
</organism>